<evidence type="ECO:0000259" key="5">
    <source>
        <dbReference type="PROSITE" id="PS50949"/>
    </source>
</evidence>
<accession>A0A7Z0WHP8</accession>
<dbReference type="InterPro" id="IPR036388">
    <property type="entry name" value="WH-like_DNA-bd_sf"/>
</dbReference>
<keyword evidence="7" id="KW-1185">Reference proteome</keyword>
<dbReference type="GO" id="GO:0003700">
    <property type="term" value="F:DNA-binding transcription factor activity"/>
    <property type="evidence" value="ECO:0007669"/>
    <property type="project" value="InterPro"/>
</dbReference>
<dbReference type="CDD" id="cd07377">
    <property type="entry name" value="WHTH_GntR"/>
    <property type="match status" value="1"/>
</dbReference>
<dbReference type="InterPro" id="IPR036390">
    <property type="entry name" value="WH_DNA-bd_sf"/>
</dbReference>
<dbReference type="OrthoDB" id="4535513at2"/>
<keyword evidence="3" id="KW-0804">Transcription</keyword>
<dbReference type="Proteomes" id="UP000185696">
    <property type="component" value="Unassembled WGS sequence"/>
</dbReference>
<dbReference type="AlphaFoldDB" id="A0A7Z0WHP8"/>
<dbReference type="GO" id="GO:0003677">
    <property type="term" value="F:DNA binding"/>
    <property type="evidence" value="ECO:0007669"/>
    <property type="project" value="UniProtKB-KW"/>
</dbReference>
<sequence length="117" mass="12830">MPSREEIAAQLRDRIVSGDYEVGSKMPSSREIVADFGGSRTTASAALHLLADEGLVTIKDKSVALVRATEASDRAPDARLADARRELLEIRDDVADVRKRLDEVTQRVNEALTKLGR</sequence>
<protein>
    <recommendedName>
        <fullName evidence="5">HTH gntR-type domain-containing protein</fullName>
    </recommendedName>
</protein>
<dbReference type="RefSeq" id="WP_075135729.1">
    <property type="nucleotide sequence ID" value="NZ_MSIF01000015.1"/>
</dbReference>
<evidence type="ECO:0000256" key="4">
    <source>
        <dbReference type="SAM" id="Coils"/>
    </source>
</evidence>
<keyword evidence="1" id="KW-0805">Transcription regulation</keyword>
<organism evidence="6 7">
    <name type="scientific">Actinophytocola xinjiangensis</name>
    <dbReference type="NCBI Taxonomy" id="485602"/>
    <lineage>
        <taxon>Bacteria</taxon>
        <taxon>Bacillati</taxon>
        <taxon>Actinomycetota</taxon>
        <taxon>Actinomycetes</taxon>
        <taxon>Pseudonocardiales</taxon>
        <taxon>Pseudonocardiaceae</taxon>
    </lineage>
</organism>
<dbReference type="PANTHER" id="PTHR43537">
    <property type="entry name" value="TRANSCRIPTIONAL REGULATOR, GNTR FAMILY"/>
    <property type="match status" value="1"/>
</dbReference>
<evidence type="ECO:0000313" key="7">
    <source>
        <dbReference type="Proteomes" id="UP000185696"/>
    </source>
</evidence>
<dbReference type="SMART" id="SM00345">
    <property type="entry name" value="HTH_GNTR"/>
    <property type="match status" value="1"/>
</dbReference>
<evidence type="ECO:0000256" key="3">
    <source>
        <dbReference type="ARBA" id="ARBA00023163"/>
    </source>
</evidence>
<feature type="coiled-coil region" evidence="4">
    <location>
        <begin position="80"/>
        <end position="114"/>
    </location>
</feature>
<evidence type="ECO:0000256" key="1">
    <source>
        <dbReference type="ARBA" id="ARBA00023015"/>
    </source>
</evidence>
<dbReference type="Pfam" id="PF00392">
    <property type="entry name" value="GntR"/>
    <property type="match status" value="1"/>
</dbReference>
<dbReference type="InterPro" id="IPR000524">
    <property type="entry name" value="Tscrpt_reg_HTH_GntR"/>
</dbReference>
<name>A0A7Z0WHP8_9PSEU</name>
<dbReference type="PANTHER" id="PTHR43537:SF5">
    <property type="entry name" value="UXU OPERON TRANSCRIPTIONAL REGULATOR"/>
    <property type="match status" value="1"/>
</dbReference>
<keyword evidence="2" id="KW-0238">DNA-binding</keyword>
<proteinExistence type="predicted"/>
<dbReference type="PRINTS" id="PR00035">
    <property type="entry name" value="HTHGNTR"/>
</dbReference>
<evidence type="ECO:0000256" key="2">
    <source>
        <dbReference type="ARBA" id="ARBA00023125"/>
    </source>
</evidence>
<reference evidence="6 7" key="1">
    <citation type="submission" date="2016-12" db="EMBL/GenBank/DDBJ databases">
        <title>The draft genome sequence of Actinophytocola xinjiangensis.</title>
        <authorList>
            <person name="Wang W."/>
            <person name="Yuan L."/>
        </authorList>
    </citation>
    <scope>NUCLEOTIDE SEQUENCE [LARGE SCALE GENOMIC DNA]</scope>
    <source>
        <strain evidence="6 7">CGMCC 4.4663</strain>
    </source>
</reference>
<dbReference type="SUPFAM" id="SSF46785">
    <property type="entry name" value="Winged helix' DNA-binding domain"/>
    <property type="match status" value="1"/>
</dbReference>
<evidence type="ECO:0000313" key="6">
    <source>
        <dbReference type="EMBL" id="OLF07489.1"/>
    </source>
</evidence>
<dbReference type="PROSITE" id="PS50949">
    <property type="entry name" value="HTH_GNTR"/>
    <property type="match status" value="1"/>
</dbReference>
<gene>
    <name evidence="6" type="ORF">BLA60_26525</name>
</gene>
<feature type="domain" description="HTH gntR-type" evidence="5">
    <location>
        <begin position="1"/>
        <end position="69"/>
    </location>
</feature>
<dbReference type="EMBL" id="MSIF01000015">
    <property type="protein sequence ID" value="OLF07489.1"/>
    <property type="molecule type" value="Genomic_DNA"/>
</dbReference>
<comment type="caution">
    <text evidence="6">The sequence shown here is derived from an EMBL/GenBank/DDBJ whole genome shotgun (WGS) entry which is preliminary data.</text>
</comment>
<keyword evidence="4" id="KW-0175">Coiled coil</keyword>
<dbReference type="Gene3D" id="1.10.10.10">
    <property type="entry name" value="Winged helix-like DNA-binding domain superfamily/Winged helix DNA-binding domain"/>
    <property type="match status" value="1"/>
</dbReference>